<protein>
    <submittedName>
        <fullName evidence="2">Uncharacterized protein</fullName>
    </submittedName>
</protein>
<organism evidence="2 3">
    <name type="scientific">Niveispirillum cyanobacteriorum</name>
    <dbReference type="NCBI Taxonomy" id="1612173"/>
    <lineage>
        <taxon>Bacteria</taxon>
        <taxon>Pseudomonadati</taxon>
        <taxon>Pseudomonadota</taxon>
        <taxon>Alphaproteobacteria</taxon>
        <taxon>Rhodospirillales</taxon>
        <taxon>Azospirillaceae</taxon>
        <taxon>Niveispirillum</taxon>
    </lineage>
</organism>
<sequence length="415" mass="45843">MKRHSPPPTRYPGVSASPGKPVMHGTVQAKAAPPVTRLTAPPPPAPKKPAAPAPARLTAPPPPPPGGKHVAQAYKVLPPEKLWRTAPWFKPWFASYPYAVVGDSNLSAQDHRDGVNTEDGYLADGNTARANIVQRPALRSSLRVSDDYNMAIEDTDLRGRQPKSFFATDKVINASNRALQNVRSPIQLVKSGGAITIVGWWGGRWRLHEVTPSFTNNRGGQNTDPDNLPQNCNDMASTVSTVFLGLSPQDQSATVLKEIRGKRQNQDITEDDLQAYVGLTQSDGIRRRGANKFAAPRIGEAYMIASITNAEDLASQALAENDMDRFNQIGNRTRWRDYGSGQDREMRWPYHFAGVIAVSGNDRVTLENYARGDNRQAQPDPRWFFQMYGNKPGQSFHEATQGQDYVNPLTVVIRR</sequence>
<reference evidence="2 3" key="1">
    <citation type="submission" date="2017-12" db="EMBL/GenBank/DDBJ databases">
        <title>Genomes of bacteria within cyanobacterial aggregates.</title>
        <authorList>
            <person name="Cai H."/>
        </authorList>
    </citation>
    <scope>NUCLEOTIDE SEQUENCE [LARGE SCALE GENOMIC DNA]</scope>
    <source>
        <strain evidence="2 3">TH16</strain>
        <plasmid evidence="2 3">unnamed1</plasmid>
    </source>
</reference>
<dbReference type="KEGG" id="ncb:C0V82_24255"/>
<geneLocation type="plasmid" evidence="2 3">
    <name>unnamed1</name>
</geneLocation>
<dbReference type="EMBL" id="CP025613">
    <property type="protein sequence ID" value="AUN33465.1"/>
    <property type="molecule type" value="Genomic_DNA"/>
</dbReference>
<proteinExistence type="predicted"/>
<dbReference type="RefSeq" id="WP_102114977.1">
    <property type="nucleotide sequence ID" value="NZ_BMGN01000001.1"/>
</dbReference>
<accession>A0A2K9NM54</accession>
<dbReference type="AlphaFoldDB" id="A0A2K9NM54"/>
<keyword evidence="2" id="KW-0614">Plasmid</keyword>
<feature type="compositionally biased region" description="Pro residues" evidence="1">
    <location>
        <begin position="40"/>
        <end position="52"/>
    </location>
</feature>
<evidence type="ECO:0000256" key="1">
    <source>
        <dbReference type="SAM" id="MobiDB-lite"/>
    </source>
</evidence>
<dbReference type="OrthoDB" id="292792at2"/>
<gene>
    <name evidence="2" type="ORF">C0V82_24255</name>
</gene>
<evidence type="ECO:0000313" key="2">
    <source>
        <dbReference type="EMBL" id="AUN33465.1"/>
    </source>
</evidence>
<name>A0A2K9NM54_9PROT</name>
<dbReference type="Proteomes" id="UP000234752">
    <property type="component" value="Plasmid unnamed1"/>
</dbReference>
<feature type="compositionally biased region" description="Pro residues" evidence="1">
    <location>
        <begin position="1"/>
        <end position="10"/>
    </location>
</feature>
<evidence type="ECO:0000313" key="3">
    <source>
        <dbReference type="Proteomes" id="UP000234752"/>
    </source>
</evidence>
<keyword evidence="3" id="KW-1185">Reference proteome</keyword>
<feature type="region of interest" description="Disordered" evidence="1">
    <location>
        <begin position="1"/>
        <end position="71"/>
    </location>
</feature>